<dbReference type="RefSeq" id="XP_044419466.1">
    <property type="nucleotide sequence ID" value="XM_044563531.1"/>
</dbReference>
<dbReference type="Gramene" id="TraesLDM6D03G03709450.1">
    <property type="protein sequence ID" value="TraesLDM6D03G03709450.1"/>
    <property type="gene ID" value="TraesLDM6D03G03709450"/>
</dbReference>
<dbReference type="RefSeq" id="XP_044419467.1">
    <property type="nucleotide sequence ID" value="XM_044563532.1"/>
</dbReference>
<dbReference type="Gramene" id="TraesSTA6D03G03699790.1">
    <property type="protein sequence ID" value="TraesSTA6D03G03699790.1"/>
    <property type="gene ID" value="TraesSTA6D03G03699790"/>
</dbReference>
<feature type="domain" description="Helicase ATP-binding" evidence="8">
    <location>
        <begin position="1005"/>
        <end position="1173"/>
    </location>
</feature>
<dbReference type="OrthoDB" id="604527at2759"/>
<dbReference type="GeneID" id="123144405"/>
<dbReference type="Gramene" id="TraesCS6D02G173700.3">
    <property type="protein sequence ID" value="TraesCS6D02G173700.3"/>
    <property type="gene ID" value="TraesCS6D02G173700"/>
</dbReference>
<feature type="compositionally biased region" description="Polar residues" evidence="7">
    <location>
        <begin position="817"/>
        <end position="828"/>
    </location>
</feature>
<dbReference type="Proteomes" id="UP000019116">
    <property type="component" value="Chromosome 6D"/>
</dbReference>
<reference evidence="10" key="1">
    <citation type="submission" date="2018-08" db="EMBL/GenBank/DDBJ databases">
        <authorList>
            <person name="Rossello M."/>
        </authorList>
    </citation>
    <scope>NUCLEOTIDE SEQUENCE [LARGE SCALE GENOMIC DNA]</scope>
    <source>
        <strain evidence="10">cv. Chinese Spring</strain>
    </source>
</reference>
<evidence type="ECO:0000256" key="4">
    <source>
        <dbReference type="ARBA" id="ARBA00022806"/>
    </source>
</evidence>
<dbReference type="Gramene" id="TraesCS6D03G0392100.3">
    <property type="protein sequence ID" value="TraesCS6D03G0392100.3.CDS"/>
    <property type="gene ID" value="TraesCS6D03G0392100"/>
</dbReference>
<feature type="compositionally biased region" description="Low complexity" evidence="7">
    <location>
        <begin position="776"/>
        <end position="787"/>
    </location>
</feature>
<accession>A0A3B6QG01</accession>
<evidence type="ECO:0000256" key="1">
    <source>
        <dbReference type="ARBA" id="ARBA00012552"/>
    </source>
</evidence>
<dbReference type="STRING" id="4565.A0A3B6QG01"/>
<dbReference type="Gramene" id="TraesJAG6D03G03689030.2">
    <property type="protein sequence ID" value="TraesJAG6D03G03689030.2"/>
    <property type="gene ID" value="TraesJAG6D03G03689030"/>
</dbReference>
<dbReference type="InterPro" id="IPR027417">
    <property type="entry name" value="P-loop_NTPase"/>
</dbReference>
<feature type="region of interest" description="Disordered" evidence="7">
    <location>
        <begin position="591"/>
        <end position="620"/>
    </location>
</feature>
<dbReference type="PROSITE" id="PS00039">
    <property type="entry name" value="DEAD_ATP_HELICASE"/>
    <property type="match status" value="1"/>
</dbReference>
<dbReference type="GO" id="GO:0003743">
    <property type="term" value="F:translation initiation factor activity"/>
    <property type="evidence" value="ECO:0000318"/>
    <property type="project" value="GO_Central"/>
</dbReference>
<keyword evidence="5" id="KW-0067">ATP-binding</keyword>
<keyword evidence="4" id="KW-0347">Helicase</keyword>
<dbReference type="Gene3D" id="3.40.50.300">
    <property type="entry name" value="P-loop containing nucleotide triphosphate hydrolases"/>
    <property type="match status" value="2"/>
</dbReference>
<evidence type="ECO:0000256" key="3">
    <source>
        <dbReference type="ARBA" id="ARBA00022801"/>
    </source>
</evidence>
<reference evidence="10" key="2">
    <citation type="submission" date="2018-10" db="UniProtKB">
        <authorList>
            <consortium name="EnsemblPlants"/>
        </authorList>
    </citation>
    <scope>IDENTIFICATION</scope>
</reference>
<keyword evidence="6" id="KW-0694">RNA-binding</keyword>
<dbReference type="Gramene" id="TraesARI6D03G03669750.1">
    <property type="protein sequence ID" value="TraesARI6D03G03669750.1"/>
    <property type="gene ID" value="TraesARI6D03G03669750"/>
</dbReference>
<dbReference type="Gramene" id="TraesNOR6D03G03746280.3">
    <property type="protein sequence ID" value="TraesNOR6D03G03746280.3"/>
    <property type="gene ID" value="TraesNOR6D03G03746280"/>
</dbReference>
<gene>
    <name evidence="10" type="primary">LOC123144405</name>
</gene>
<dbReference type="PROSITE" id="PS51192">
    <property type="entry name" value="HELICASE_ATP_BIND_1"/>
    <property type="match status" value="1"/>
</dbReference>
<feature type="region of interest" description="Disordered" evidence="7">
    <location>
        <begin position="801"/>
        <end position="877"/>
    </location>
</feature>
<proteinExistence type="predicted"/>
<keyword evidence="11" id="KW-1185">Reference proteome</keyword>
<dbReference type="KEGG" id="taes:123144405"/>
<evidence type="ECO:0000313" key="11">
    <source>
        <dbReference type="Proteomes" id="UP000019116"/>
    </source>
</evidence>
<dbReference type="SMR" id="A0A3B6QG01"/>
<dbReference type="GO" id="GO:0003724">
    <property type="term" value="F:RNA helicase activity"/>
    <property type="evidence" value="ECO:0007669"/>
    <property type="project" value="UniProtKB-EC"/>
</dbReference>
<protein>
    <recommendedName>
        <fullName evidence="1">RNA helicase</fullName>
        <ecNumber evidence="1">3.6.4.13</ecNumber>
    </recommendedName>
</protein>
<feature type="compositionally biased region" description="Basic and acidic residues" evidence="7">
    <location>
        <begin position="609"/>
        <end position="620"/>
    </location>
</feature>
<dbReference type="Gramene" id="TraesJUL6D03G03738850.1">
    <property type="protein sequence ID" value="TraesJUL6D03G03738850.1"/>
    <property type="gene ID" value="TraesJUL6D03G03738850"/>
</dbReference>
<keyword evidence="2" id="KW-0547">Nucleotide-binding</keyword>
<dbReference type="Gramene" id="TraesSYM6D03G03653190.3">
    <property type="protein sequence ID" value="TraesSYM6D03G03653190.3"/>
    <property type="gene ID" value="TraesSYM6D03G03653190"/>
</dbReference>
<dbReference type="Gramene" id="TraesLAC6D03G03656520.1">
    <property type="protein sequence ID" value="TraesLAC6D03G03656520.1"/>
    <property type="gene ID" value="TraesLAC6D03G03656520"/>
</dbReference>
<dbReference type="SUPFAM" id="SSF52540">
    <property type="entry name" value="P-loop containing nucleoside triphosphate hydrolases"/>
    <property type="match status" value="1"/>
</dbReference>
<evidence type="ECO:0000256" key="5">
    <source>
        <dbReference type="ARBA" id="ARBA00022840"/>
    </source>
</evidence>
<dbReference type="PaxDb" id="4565-Traes_6DS_9E13FEA61.1"/>
<dbReference type="PANTHER" id="PTHR47958">
    <property type="entry name" value="ATP-DEPENDENT RNA HELICASE DBP3"/>
    <property type="match status" value="1"/>
</dbReference>
<dbReference type="InterPro" id="IPR011545">
    <property type="entry name" value="DEAD/DEAH_box_helicase_dom"/>
</dbReference>
<dbReference type="SMART" id="SM00487">
    <property type="entry name" value="DEXDc"/>
    <property type="match status" value="1"/>
</dbReference>
<evidence type="ECO:0000313" key="10">
    <source>
        <dbReference type="EnsemblPlants" id="TraesCS6D02G173700.3"/>
    </source>
</evidence>
<feature type="region of interest" description="Disordered" evidence="7">
    <location>
        <begin position="751"/>
        <end position="787"/>
    </location>
</feature>
<dbReference type="GO" id="GO:0010494">
    <property type="term" value="C:cytoplasmic stress granule"/>
    <property type="evidence" value="ECO:0000318"/>
    <property type="project" value="GO_Central"/>
</dbReference>
<dbReference type="InterPro" id="IPR001650">
    <property type="entry name" value="Helicase_C-like"/>
</dbReference>
<evidence type="ECO:0000256" key="6">
    <source>
        <dbReference type="ARBA" id="ARBA00022884"/>
    </source>
</evidence>
<organism evidence="10">
    <name type="scientific">Triticum aestivum</name>
    <name type="common">Wheat</name>
    <dbReference type="NCBI Taxonomy" id="4565"/>
    <lineage>
        <taxon>Eukaryota</taxon>
        <taxon>Viridiplantae</taxon>
        <taxon>Streptophyta</taxon>
        <taxon>Embryophyta</taxon>
        <taxon>Tracheophyta</taxon>
        <taxon>Spermatophyta</taxon>
        <taxon>Magnoliopsida</taxon>
        <taxon>Liliopsida</taxon>
        <taxon>Poales</taxon>
        <taxon>Poaceae</taxon>
        <taxon>BOP clade</taxon>
        <taxon>Pooideae</taxon>
        <taxon>Triticodae</taxon>
        <taxon>Triticeae</taxon>
        <taxon>Triticinae</taxon>
        <taxon>Triticum</taxon>
    </lineage>
</organism>
<dbReference type="EC" id="3.6.4.13" evidence="1"/>
<dbReference type="CDD" id="cd18787">
    <property type="entry name" value="SF2_C_DEAD"/>
    <property type="match status" value="1"/>
</dbReference>
<dbReference type="GO" id="GO:0002183">
    <property type="term" value="P:cytoplasmic translational initiation"/>
    <property type="evidence" value="ECO:0000318"/>
    <property type="project" value="GO_Central"/>
</dbReference>
<keyword evidence="3" id="KW-0378">Hydrolase</keyword>
<evidence type="ECO:0000259" key="9">
    <source>
        <dbReference type="PROSITE" id="PS51194"/>
    </source>
</evidence>
<name>A0A3B6QG01_WHEAT</name>
<dbReference type="InterPro" id="IPR014001">
    <property type="entry name" value="Helicase_ATP-bd"/>
</dbReference>
<feature type="domain" description="Helicase C-terminal" evidence="9">
    <location>
        <begin position="1205"/>
        <end position="1344"/>
    </location>
</feature>
<dbReference type="CDD" id="cd17939">
    <property type="entry name" value="DEADc_EIF4A"/>
    <property type="match status" value="1"/>
</dbReference>
<dbReference type="InterPro" id="IPR000629">
    <property type="entry name" value="RNA-helicase_DEAD-box_CS"/>
</dbReference>
<dbReference type="GO" id="GO:0003723">
    <property type="term" value="F:RNA binding"/>
    <property type="evidence" value="ECO:0007669"/>
    <property type="project" value="UniProtKB-KW"/>
</dbReference>
<feature type="compositionally biased region" description="Basic and acidic residues" evidence="7">
    <location>
        <begin position="762"/>
        <end position="773"/>
    </location>
</feature>
<dbReference type="Gramene" id="TraesKAR6D01G0131960.1">
    <property type="protein sequence ID" value="cds.TraesKAR6D01G0131960.1"/>
    <property type="gene ID" value="TraesKAR6D01G0131960"/>
</dbReference>
<dbReference type="EnsemblPlants" id="TraesCS6D02G173700.3">
    <property type="protein sequence ID" value="TraesCS6D02G173700.3"/>
    <property type="gene ID" value="TraesCS6D02G173700"/>
</dbReference>
<evidence type="ECO:0000259" key="8">
    <source>
        <dbReference type="PROSITE" id="PS51192"/>
    </source>
</evidence>
<evidence type="ECO:0000256" key="7">
    <source>
        <dbReference type="SAM" id="MobiDB-lite"/>
    </source>
</evidence>
<dbReference type="SMART" id="SM00490">
    <property type="entry name" value="HELICc"/>
    <property type="match status" value="1"/>
</dbReference>
<sequence>MGCNSRENKAAPEQKITTLSSKKKCFACKETSHNLDQCRIKDKLGTAAQLFGHSTRFPFYMIQPSKEVVENEKFYYHCLLITSNACNLDPAAVKIELNKFWKLTDDWYIKREGRQNFVASFNSEDDLLSCLNPPNIETFLDEKEVNFTVARWDEGDGEKLDLIREWLLVYGVPGAYRNWKELYQVASAVGVLLEVDEESLESGDKEPIRLRIALGSLVGAPFSYHFVFGWSSRLVKFMIEDKARRIEGQWKEVEERKVSVMKEYADIREEGIEVPPETPNKRMDLEGTGIDFAGNYSLDFGTCSRKECKELKTTERNGNIMKEYADIREEGIEVPAETLNEGMDLEGTEVDFAGNYSLDFRSCSGKECKEELKTTEGNGSVMMEYADIREEGIEVPAETLNEGMDLEGTGVDFTCNYSLDFRSCSGKECKEEPKITEGNGSVMMEYADIREEGIEVPPETLNKGMDLEGTGVDFAGNYSLDFGSCPGKECKEELKTTERNGSVMKEYADIREEGIEVPLETLNKGMDLEGTGVDFAGNYSLDFGSCLGKECKEEPKTTETGTLLEVAKFIPELRADEEIEENSISAMAATTTNSKKAAEGGQSPSESSARGDHMSGLEDCSDKKHQKKLMACDMATFLQVSKFTEEFKTDGEIKENNASAIVGTRTNSEGATEDIPKAIEDMATLLQASKFTEELRTDREIKENNASAILGTRTNSERATEDITKATEDMATSLQVSKFTEELRTNGEIKENNASAIVDTRTNSERATEDVPKAEGGQSISGSSTSTSLIEEVFRGHKPSIKNVYTRRDRKQKKSTEGSTLCANISSDSAHEGLQKPPIKTMYEGSDPKQKGSTGGQVASKELNKGINPGSSSHATRIATSTCNMLDSESLLEKEHEKEMKMAETAAKTVGAEGAQSIKGSSACMLRVTQTKGVDMAGTTPEGAWFDGKQPVSKMTTRLTQFYEEFNTYNEIYDSFVEMGLQENLLKGIYAYGLEKPSLVHQRGIVPLCKGLDVIQQSLSGTTVTLACGVLQRLDYGSTECQALVLVPTRDLAQETEKVIGALGQWLGVKAHACLGGTSVREHKQILSSSTQVIVATPSRALDMLRTRALCPDNVRMFVLDEADEILAGGLKNQIYDIIQLLPAKIQFAVFSATMSNEALELCRKCMNKPMKIIVPKDEELEGFSVKQFHVKAEDEELKFEKLCDLFDTMAVTQNIIFVNARRKVESLAEKISGRGYTVSASHGGMDQHARDVAVQDLRSGSSRVLVTTDLRGADALQVPVVINYDLPTQPVQYLRHVRRSGQPGGTGVAISFVARADERVLSDIQRFCSTQLAELPSDVADLL</sequence>
<dbReference type="PROSITE" id="PS51194">
    <property type="entry name" value="HELICASE_CTER"/>
    <property type="match status" value="1"/>
</dbReference>
<dbReference type="GO" id="GO:0005524">
    <property type="term" value="F:ATP binding"/>
    <property type="evidence" value="ECO:0007669"/>
    <property type="project" value="UniProtKB-KW"/>
</dbReference>
<dbReference type="Pfam" id="PF00271">
    <property type="entry name" value="Helicase_C"/>
    <property type="match status" value="1"/>
</dbReference>
<dbReference type="Pfam" id="PF00270">
    <property type="entry name" value="DEAD"/>
    <property type="match status" value="1"/>
</dbReference>
<evidence type="ECO:0000256" key="2">
    <source>
        <dbReference type="ARBA" id="ARBA00022741"/>
    </source>
</evidence>
<dbReference type="GO" id="GO:0016787">
    <property type="term" value="F:hydrolase activity"/>
    <property type="evidence" value="ECO:0007669"/>
    <property type="project" value="UniProtKB-KW"/>
</dbReference>